<accession>A0ABC8T345</accession>
<dbReference type="EMBL" id="CAUOFW020003613">
    <property type="protein sequence ID" value="CAK9161070.1"/>
    <property type="molecule type" value="Genomic_DNA"/>
</dbReference>
<feature type="domain" description="Pectinesterase inhibitor" evidence="3">
    <location>
        <begin position="37"/>
        <end position="177"/>
    </location>
</feature>
<dbReference type="PANTHER" id="PTHR31080">
    <property type="entry name" value="PECTINESTERASE INHIBITOR-LIKE"/>
    <property type="match status" value="1"/>
</dbReference>
<dbReference type="InterPro" id="IPR006501">
    <property type="entry name" value="Pectinesterase_inhib_dom"/>
</dbReference>
<proteinExistence type="predicted"/>
<dbReference type="PANTHER" id="PTHR31080:SF87">
    <property type="entry name" value="PECTINESTERASE INHIBITOR 7"/>
    <property type="match status" value="1"/>
</dbReference>
<protein>
    <recommendedName>
        <fullName evidence="3">Pectinesterase inhibitor domain-containing protein</fullName>
    </recommendedName>
</protein>
<evidence type="ECO:0000259" key="3">
    <source>
        <dbReference type="SMART" id="SM00856"/>
    </source>
</evidence>
<dbReference type="SMART" id="SM00856">
    <property type="entry name" value="PMEI"/>
    <property type="match status" value="1"/>
</dbReference>
<organism evidence="5 6">
    <name type="scientific">Ilex paraguariensis</name>
    <name type="common">yerba mate</name>
    <dbReference type="NCBI Taxonomy" id="185542"/>
    <lineage>
        <taxon>Eukaryota</taxon>
        <taxon>Viridiplantae</taxon>
        <taxon>Streptophyta</taxon>
        <taxon>Embryophyta</taxon>
        <taxon>Tracheophyta</taxon>
        <taxon>Spermatophyta</taxon>
        <taxon>Magnoliopsida</taxon>
        <taxon>eudicotyledons</taxon>
        <taxon>Gunneridae</taxon>
        <taxon>Pentapetalae</taxon>
        <taxon>asterids</taxon>
        <taxon>campanulids</taxon>
        <taxon>Aquifoliales</taxon>
        <taxon>Aquifoliaceae</taxon>
        <taxon>Ilex</taxon>
    </lineage>
</organism>
<dbReference type="CDD" id="cd15798">
    <property type="entry name" value="PMEI-like_3"/>
    <property type="match status" value="1"/>
</dbReference>
<evidence type="ECO:0000256" key="2">
    <source>
        <dbReference type="SAM" id="SignalP"/>
    </source>
</evidence>
<dbReference type="SUPFAM" id="SSF101148">
    <property type="entry name" value="Plant invertase/pectin methylesterase inhibitor"/>
    <property type="match status" value="1"/>
</dbReference>
<keyword evidence="6" id="KW-1185">Reference proteome</keyword>
<gene>
    <name evidence="4" type="ORF">ILEXP_LOCUS29852</name>
    <name evidence="5" type="ORF">ILEXP_LOCUS32918</name>
</gene>
<comment type="caution">
    <text evidence="5">The sequence shown here is derived from an EMBL/GenBank/DDBJ whole genome shotgun (WGS) entry which is preliminary data.</text>
</comment>
<dbReference type="EMBL" id="CAUOFW020004107">
    <property type="protein sequence ID" value="CAK9163844.1"/>
    <property type="molecule type" value="Genomic_DNA"/>
</dbReference>
<evidence type="ECO:0000256" key="1">
    <source>
        <dbReference type="ARBA" id="ARBA00022729"/>
    </source>
</evidence>
<dbReference type="Proteomes" id="UP001642360">
    <property type="component" value="Unassembled WGS sequence"/>
</dbReference>
<dbReference type="Pfam" id="PF04043">
    <property type="entry name" value="PMEI"/>
    <property type="match status" value="1"/>
</dbReference>
<dbReference type="InterPro" id="IPR035513">
    <property type="entry name" value="Invertase/methylesterase_inhib"/>
</dbReference>
<feature type="signal peptide" evidence="2">
    <location>
        <begin position="1"/>
        <end position="26"/>
    </location>
</feature>
<evidence type="ECO:0000313" key="4">
    <source>
        <dbReference type="EMBL" id="CAK9161070.1"/>
    </source>
</evidence>
<dbReference type="InterPro" id="IPR051955">
    <property type="entry name" value="PME_Inhibitor"/>
</dbReference>
<evidence type="ECO:0000313" key="5">
    <source>
        <dbReference type="EMBL" id="CAK9163844.1"/>
    </source>
</evidence>
<keyword evidence="1 2" id="KW-0732">Signal</keyword>
<sequence>MARAAFALFSLLLSILSVAGTASVAATNTISAMLSVSGISYVGAACKATRYPLTLAETKLVTSLAKTESAKAFLSMLTSNQRLRANDHAALKDCLDGVNDSSDRLRQSVRELKELRQSNGNFLWHKRNVQTWVSAALTSQSECYDISNGLAVNGAIKKALRVQIEPAVQITSNTLALVNLLVDKTTEFYPMNKAY</sequence>
<dbReference type="NCBIfam" id="TIGR01614">
    <property type="entry name" value="PME_inhib"/>
    <property type="match status" value="1"/>
</dbReference>
<evidence type="ECO:0000313" key="6">
    <source>
        <dbReference type="Proteomes" id="UP001642360"/>
    </source>
</evidence>
<dbReference type="AlphaFoldDB" id="A0ABC8T345"/>
<reference evidence="5 6" key="1">
    <citation type="submission" date="2024-02" db="EMBL/GenBank/DDBJ databases">
        <authorList>
            <person name="Vignale AGUSTIN F."/>
            <person name="Sosa J E."/>
            <person name="Modenutti C."/>
        </authorList>
    </citation>
    <scope>NUCLEOTIDE SEQUENCE [LARGE SCALE GENOMIC DNA]</scope>
</reference>
<feature type="chain" id="PRO_5044720980" description="Pectinesterase inhibitor domain-containing protein" evidence="2">
    <location>
        <begin position="27"/>
        <end position="195"/>
    </location>
</feature>
<name>A0ABC8T345_9AQUA</name>
<dbReference type="Gene3D" id="1.20.140.40">
    <property type="entry name" value="Invertase/pectin methylesterase inhibitor family protein"/>
    <property type="match status" value="1"/>
</dbReference>